<dbReference type="Pfam" id="PF00472">
    <property type="entry name" value="RF-1"/>
    <property type="match status" value="1"/>
</dbReference>
<dbReference type="InterPro" id="IPR045853">
    <property type="entry name" value="Pep_chain_release_fac_I_sf"/>
</dbReference>
<dbReference type="KEGG" id="fax:FUAX_00490"/>
<dbReference type="InterPro" id="IPR017509">
    <property type="entry name" value="PrfH"/>
</dbReference>
<protein>
    <submittedName>
        <fullName evidence="3">Peptide chain release factor H</fullName>
    </submittedName>
</protein>
<dbReference type="InterPro" id="IPR000352">
    <property type="entry name" value="Pep_chain_release_fac_I"/>
</dbReference>
<evidence type="ECO:0000313" key="3">
    <source>
        <dbReference type="EMBL" id="BDD07617.1"/>
    </source>
</evidence>
<sequence length="209" mass="23436">MRGNSYLVQITSGRGPAECCLAVAKLTKAFLKEAKKSGLEAKVAERNAGPETNTLSSALIEISGKEMENFRKSWEGSVLWITKSPYRKFHKRKNWFVGVRFIERNTGKISSRRIEFQAVRASGPGGQHVNKTSTAVRATDLATGISVLAQDSRSQKQNKALALERLEAKFRERELADALDSASEQWETHLNLERGNPIRTFRGPEFREI</sequence>
<evidence type="ECO:0000256" key="1">
    <source>
        <dbReference type="ARBA" id="ARBA00010835"/>
    </source>
</evidence>
<dbReference type="PROSITE" id="PS00745">
    <property type="entry name" value="RF_PROK_I"/>
    <property type="match status" value="1"/>
</dbReference>
<dbReference type="Gene3D" id="3.30.70.1660">
    <property type="match status" value="1"/>
</dbReference>
<keyword evidence="4" id="KW-1185">Reference proteome</keyword>
<dbReference type="EMBL" id="AP025314">
    <property type="protein sequence ID" value="BDD07617.1"/>
    <property type="molecule type" value="Genomic_DNA"/>
</dbReference>
<dbReference type="InterPro" id="IPR050057">
    <property type="entry name" value="Prokaryotic/Mito_RF"/>
</dbReference>
<comment type="similarity">
    <text evidence="1">Belongs to the prokaryotic/mitochondrial release factor family.</text>
</comment>
<dbReference type="SUPFAM" id="SSF75620">
    <property type="entry name" value="Release factor"/>
    <property type="match status" value="1"/>
</dbReference>
<dbReference type="RefSeq" id="WP_338392932.1">
    <property type="nucleotide sequence ID" value="NZ_AP025314.1"/>
</dbReference>
<organism evidence="3 4">
    <name type="scientific">Fulvitalea axinellae</name>
    <dbReference type="NCBI Taxonomy" id="1182444"/>
    <lineage>
        <taxon>Bacteria</taxon>
        <taxon>Pseudomonadati</taxon>
        <taxon>Bacteroidota</taxon>
        <taxon>Cytophagia</taxon>
        <taxon>Cytophagales</taxon>
        <taxon>Persicobacteraceae</taxon>
        <taxon>Fulvitalea</taxon>
    </lineage>
</organism>
<dbReference type="Proteomes" id="UP001348817">
    <property type="component" value="Chromosome"/>
</dbReference>
<feature type="domain" description="Prokaryotic-type class I peptide chain release factors" evidence="2">
    <location>
        <begin position="120"/>
        <end position="136"/>
    </location>
</feature>
<proteinExistence type="inferred from homology"/>
<gene>
    <name evidence="3" type="primary">prfH</name>
    <name evidence="3" type="ORF">FUAX_00490</name>
</gene>
<dbReference type="PANTHER" id="PTHR43804">
    <property type="entry name" value="LD18447P"/>
    <property type="match status" value="1"/>
</dbReference>
<dbReference type="GO" id="GO:0003747">
    <property type="term" value="F:translation release factor activity"/>
    <property type="evidence" value="ECO:0007669"/>
    <property type="project" value="InterPro"/>
</dbReference>
<dbReference type="NCBIfam" id="TIGR03072">
    <property type="entry name" value="release_prfH"/>
    <property type="match status" value="1"/>
</dbReference>
<dbReference type="PANTHER" id="PTHR43804:SF9">
    <property type="entry name" value="PEPTIDE CHAIN RELEASE FACTOR HOMOLOG-RELATED"/>
    <property type="match status" value="1"/>
</dbReference>
<accession>A0AAU9CIE8</accession>
<evidence type="ECO:0000313" key="4">
    <source>
        <dbReference type="Proteomes" id="UP001348817"/>
    </source>
</evidence>
<reference evidence="3 4" key="1">
    <citation type="submission" date="2021-12" db="EMBL/GenBank/DDBJ databases">
        <title>Genome sequencing of bacteria with rrn-lacking chromosome and rrn-plasmid.</title>
        <authorList>
            <person name="Anda M."/>
            <person name="Iwasaki W."/>
        </authorList>
    </citation>
    <scope>NUCLEOTIDE SEQUENCE [LARGE SCALE GENOMIC DNA]</scope>
    <source>
        <strain evidence="3 4">DSM 100852</strain>
    </source>
</reference>
<name>A0AAU9CIE8_9BACT</name>
<dbReference type="AlphaFoldDB" id="A0AAU9CIE8"/>
<dbReference type="Gene3D" id="3.30.160.20">
    <property type="match status" value="1"/>
</dbReference>
<evidence type="ECO:0000259" key="2">
    <source>
        <dbReference type="PROSITE" id="PS00745"/>
    </source>
</evidence>